<dbReference type="Proteomes" id="UP001177003">
    <property type="component" value="Chromosome 0"/>
</dbReference>
<dbReference type="CDD" id="cd18034">
    <property type="entry name" value="DEXHc_dicer"/>
    <property type="match status" value="1"/>
</dbReference>
<dbReference type="GO" id="GO:0005524">
    <property type="term" value="F:ATP binding"/>
    <property type="evidence" value="ECO:0007669"/>
    <property type="project" value="InterPro"/>
</dbReference>
<dbReference type="InterPro" id="IPR027417">
    <property type="entry name" value="P-loop_NTPase"/>
</dbReference>
<dbReference type="InterPro" id="IPR014001">
    <property type="entry name" value="Helicase_ATP-bd"/>
</dbReference>
<protein>
    <recommendedName>
        <fullName evidence="1">Helicase ATP-binding domain-containing protein</fullName>
    </recommendedName>
</protein>
<dbReference type="SMART" id="SM00487">
    <property type="entry name" value="DEXDc"/>
    <property type="match status" value="1"/>
</dbReference>
<dbReference type="GO" id="GO:0003676">
    <property type="term" value="F:nucleic acid binding"/>
    <property type="evidence" value="ECO:0007669"/>
    <property type="project" value="InterPro"/>
</dbReference>
<gene>
    <name evidence="2" type="ORF">LSALG_LOCUS5203</name>
</gene>
<dbReference type="PANTHER" id="PTHR14074:SF16">
    <property type="entry name" value="ANTIVIRAL INNATE IMMUNE RESPONSE RECEPTOR RIG-I"/>
    <property type="match status" value="1"/>
</dbReference>
<dbReference type="PROSITE" id="PS51192">
    <property type="entry name" value="HELICASE_ATP_BIND_1"/>
    <property type="match status" value="1"/>
</dbReference>
<proteinExistence type="predicted"/>
<dbReference type="Pfam" id="PF00270">
    <property type="entry name" value="DEAD"/>
    <property type="match status" value="1"/>
</dbReference>
<dbReference type="Gene3D" id="3.40.50.300">
    <property type="entry name" value="P-loop containing nucleotide triphosphate hydrolases"/>
    <property type="match status" value="1"/>
</dbReference>
<keyword evidence="3" id="KW-1185">Reference proteome</keyword>
<organism evidence="2 3">
    <name type="scientific">Lactuca saligna</name>
    <name type="common">Willowleaf lettuce</name>
    <dbReference type="NCBI Taxonomy" id="75948"/>
    <lineage>
        <taxon>Eukaryota</taxon>
        <taxon>Viridiplantae</taxon>
        <taxon>Streptophyta</taxon>
        <taxon>Embryophyta</taxon>
        <taxon>Tracheophyta</taxon>
        <taxon>Spermatophyta</taxon>
        <taxon>Magnoliopsida</taxon>
        <taxon>eudicotyledons</taxon>
        <taxon>Gunneridae</taxon>
        <taxon>Pentapetalae</taxon>
        <taxon>asterids</taxon>
        <taxon>campanulids</taxon>
        <taxon>Asterales</taxon>
        <taxon>Asteraceae</taxon>
        <taxon>Cichorioideae</taxon>
        <taxon>Cichorieae</taxon>
        <taxon>Lactucinae</taxon>
        <taxon>Lactuca</taxon>
    </lineage>
</organism>
<evidence type="ECO:0000313" key="3">
    <source>
        <dbReference type="Proteomes" id="UP001177003"/>
    </source>
</evidence>
<name>A0AA35V0P8_LACSI</name>
<dbReference type="GO" id="GO:0005737">
    <property type="term" value="C:cytoplasm"/>
    <property type="evidence" value="ECO:0007669"/>
    <property type="project" value="TreeGrafter"/>
</dbReference>
<reference evidence="2" key="1">
    <citation type="submission" date="2023-04" db="EMBL/GenBank/DDBJ databases">
        <authorList>
            <person name="Vijverberg K."/>
            <person name="Xiong W."/>
            <person name="Schranz E."/>
        </authorList>
    </citation>
    <scope>NUCLEOTIDE SEQUENCE</scope>
</reference>
<dbReference type="PANTHER" id="PTHR14074">
    <property type="entry name" value="HELICASE WITH DEATH DOMAIN-RELATED"/>
    <property type="match status" value="1"/>
</dbReference>
<evidence type="ECO:0000313" key="2">
    <source>
        <dbReference type="EMBL" id="CAI9264561.1"/>
    </source>
</evidence>
<dbReference type="InterPro" id="IPR011545">
    <property type="entry name" value="DEAD/DEAH_box_helicase_dom"/>
</dbReference>
<dbReference type="InterPro" id="IPR051363">
    <property type="entry name" value="RLR_Helicase"/>
</dbReference>
<accession>A0AA35V0P8</accession>
<dbReference type="AlphaFoldDB" id="A0AA35V0P8"/>
<sequence>MHSSEISGNPTNPLKRSFETMIYDSSNSQQPRPSEDVIIPQTNLSPREYQLDVFNVAMRRNTIAHLDTGAGKTMIAVMIIKQVALSLKNQLSEKKLMIFLAPTRNLVEQQCKVLRENTDLMVDFYHGTKVGVGKNIDGKKVDEWDASIWEHETSKNQIMVMTPQILLDSLRNAFVNFERICLLIIDECHRATGNHPYVTIMKEFYLKAVDKPKVFGMTASPVTKKAENVSSRAHIGGGCVSSTEDCEAQMTMLESMLDSRVYTIRNRTELENVTPSASHSYCFYEPSKVSHSELKAKLESSRFKFEAQLLELQVSLQSNYKDTDEKHEILRKRLSNDYTKVVYCLDELGLLCAYEAVKICIEHAPKAVEECDFFRKAAHNVFISLRKLCLSLGNLCQMAMNIYLMLDVIIRTWLQLVISHQNYINSCNFSCHLGN</sequence>
<feature type="domain" description="Helicase ATP-binding" evidence="1">
    <location>
        <begin position="53"/>
        <end position="239"/>
    </location>
</feature>
<dbReference type="SUPFAM" id="SSF52540">
    <property type="entry name" value="P-loop containing nucleoside triphosphate hydrolases"/>
    <property type="match status" value="1"/>
</dbReference>
<evidence type="ECO:0000259" key="1">
    <source>
        <dbReference type="PROSITE" id="PS51192"/>
    </source>
</evidence>
<dbReference type="EMBL" id="OX465086">
    <property type="protein sequence ID" value="CAI9264561.1"/>
    <property type="molecule type" value="Genomic_DNA"/>
</dbReference>